<feature type="region of interest" description="Disordered" evidence="2">
    <location>
        <begin position="1"/>
        <end position="33"/>
    </location>
</feature>
<protein>
    <submittedName>
        <fullName evidence="4">Alpha/beta hydrolase</fullName>
    </submittedName>
</protein>
<dbReference type="Gene3D" id="3.40.50.1820">
    <property type="entry name" value="alpha/beta hydrolase"/>
    <property type="match status" value="1"/>
</dbReference>
<accession>A0ABX0DBM9</accession>
<reference evidence="4 5" key="1">
    <citation type="submission" date="2020-02" db="EMBL/GenBank/DDBJ databases">
        <title>Genome sequence of the type strain DSM 27180 of Arthrobacter silviterrae.</title>
        <authorList>
            <person name="Gao J."/>
            <person name="Sun J."/>
        </authorList>
    </citation>
    <scope>NUCLEOTIDE SEQUENCE [LARGE SCALE GENOMIC DNA]</scope>
    <source>
        <strain evidence="4 5">DSM 27180</strain>
    </source>
</reference>
<dbReference type="Pfam" id="PF12697">
    <property type="entry name" value="Abhydrolase_6"/>
    <property type="match status" value="1"/>
</dbReference>
<dbReference type="InterPro" id="IPR050266">
    <property type="entry name" value="AB_hydrolase_sf"/>
</dbReference>
<dbReference type="InterPro" id="IPR029058">
    <property type="entry name" value="AB_hydrolase_fold"/>
</dbReference>
<dbReference type="PANTHER" id="PTHR43798:SF31">
    <property type="entry name" value="AB HYDROLASE SUPERFAMILY PROTEIN YCLE"/>
    <property type="match status" value="1"/>
</dbReference>
<evidence type="ECO:0000256" key="1">
    <source>
        <dbReference type="ARBA" id="ARBA00022801"/>
    </source>
</evidence>
<dbReference type="GO" id="GO:0016787">
    <property type="term" value="F:hydrolase activity"/>
    <property type="evidence" value="ECO:0007669"/>
    <property type="project" value="UniProtKB-KW"/>
</dbReference>
<evidence type="ECO:0000313" key="5">
    <source>
        <dbReference type="Proteomes" id="UP000479226"/>
    </source>
</evidence>
<gene>
    <name evidence="4" type="ORF">G6N77_12800</name>
</gene>
<keyword evidence="5" id="KW-1185">Reference proteome</keyword>
<keyword evidence="1 4" id="KW-0378">Hydrolase</keyword>
<evidence type="ECO:0000259" key="3">
    <source>
        <dbReference type="Pfam" id="PF12697"/>
    </source>
</evidence>
<organism evidence="4 5">
    <name type="scientific">Arthrobacter silviterrae</name>
    <dbReference type="NCBI Taxonomy" id="2026658"/>
    <lineage>
        <taxon>Bacteria</taxon>
        <taxon>Bacillati</taxon>
        <taxon>Actinomycetota</taxon>
        <taxon>Actinomycetes</taxon>
        <taxon>Micrococcales</taxon>
        <taxon>Micrococcaceae</taxon>
        <taxon>Arthrobacter</taxon>
    </lineage>
</organism>
<comment type="caution">
    <text evidence="4">The sequence shown here is derived from an EMBL/GenBank/DDBJ whole genome shotgun (WGS) entry which is preliminary data.</text>
</comment>
<dbReference type="EMBL" id="JAAKZI010000022">
    <property type="protein sequence ID" value="NGN84328.1"/>
    <property type="molecule type" value="Genomic_DNA"/>
</dbReference>
<sequence>MHRHQGRTRHDGGARPASVPGPAAEGVPDPEARLDAGLPDLDWAVLPAGFRRTTYRVPSGVLAAIALGEPDGVPVVLVPGATGSKEDFVLMMPLLAAAGCHAISFDLAGQYESGGAGPENLVPPQPRYSYGLFVEDVLAVLGTVTAAAGRPVHVVGYSFAGTVAALALAARPELFASITLLSCPPLAGQAFRGVSRIGPATGLATGRVGAALMVWGIRRNFIPVPPGRLRFVRNRFTLTRRQSVRDIVALMKHTPDVAATLAAAPLPKLVAVGQHDLWPTTLHAAFARAAGARLAVYPGGHSPCETSPNQLSRDLLALISSG</sequence>
<dbReference type="InterPro" id="IPR000073">
    <property type="entry name" value="AB_hydrolase_1"/>
</dbReference>
<dbReference type="Proteomes" id="UP000479226">
    <property type="component" value="Unassembled WGS sequence"/>
</dbReference>
<dbReference type="SUPFAM" id="SSF53474">
    <property type="entry name" value="alpha/beta-Hydrolases"/>
    <property type="match status" value="1"/>
</dbReference>
<dbReference type="RefSeq" id="WP_165182553.1">
    <property type="nucleotide sequence ID" value="NZ_JAAKZI010000022.1"/>
</dbReference>
<name>A0ABX0DBM9_9MICC</name>
<dbReference type="PANTHER" id="PTHR43798">
    <property type="entry name" value="MONOACYLGLYCEROL LIPASE"/>
    <property type="match status" value="1"/>
</dbReference>
<proteinExistence type="predicted"/>
<evidence type="ECO:0000256" key="2">
    <source>
        <dbReference type="SAM" id="MobiDB-lite"/>
    </source>
</evidence>
<feature type="domain" description="AB hydrolase-1" evidence="3">
    <location>
        <begin position="75"/>
        <end position="309"/>
    </location>
</feature>
<evidence type="ECO:0000313" key="4">
    <source>
        <dbReference type="EMBL" id="NGN84328.1"/>
    </source>
</evidence>